<name>A0ABY4FN69_9MICO</name>
<keyword evidence="2" id="KW-0472">Membrane</keyword>
<protein>
    <submittedName>
        <fullName evidence="3">DUF4307 domain-containing protein</fullName>
    </submittedName>
</protein>
<dbReference type="RefSeq" id="WP_244728579.1">
    <property type="nucleotide sequence ID" value="NZ_CP095045.1"/>
</dbReference>
<dbReference type="Pfam" id="PF14155">
    <property type="entry name" value="DUF4307"/>
    <property type="match status" value="1"/>
</dbReference>
<feature type="transmembrane region" description="Helical" evidence="2">
    <location>
        <begin position="50"/>
        <end position="71"/>
    </location>
</feature>
<keyword evidence="2" id="KW-0812">Transmembrane</keyword>
<keyword evidence="4" id="KW-1185">Reference proteome</keyword>
<accession>A0ABY4FN69</accession>
<gene>
    <name evidence="3" type="ORF">MUN78_02490</name>
</gene>
<dbReference type="InterPro" id="IPR025443">
    <property type="entry name" value="DUF4307"/>
</dbReference>
<organism evidence="3 4">
    <name type="scientific">Leucobacter allii</name>
    <dbReference type="NCBI Taxonomy" id="2932247"/>
    <lineage>
        <taxon>Bacteria</taxon>
        <taxon>Bacillati</taxon>
        <taxon>Actinomycetota</taxon>
        <taxon>Actinomycetes</taxon>
        <taxon>Micrococcales</taxon>
        <taxon>Microbacteriaceae</taxon>
        <taxon>Leucobacter</taxon>
    </lineage>
</organism>
<dbReference type="Proteomes" id="UP000831786">
    <property type="component" value="Chromosome"/>
</dbReference>
<feature type="compositionally biased region" description="Low complexity" evidence="1">
    <location>
        <begin position="1"/>
        <end position="17"/>
    </location>
</feature>
<proteinExistence type="predicted"/>
<dbReference type="EMBL" id="CP095045">
    <property type="protein sequence ID" value="UOQ57733.1"/>
    <property type="molecule type" value="Genomic_DNA"/>
</dbReference>
<sequence>MTQSPVGSAVPAAAGADADPHPEPSTRPAASQSLEDRYGAGRRRRVDRRVAWGAAGALVVAGVGFLLFSGWHEQNVVAVQDIGYTEVNDYSLDVKFTVSAPPNTPVACAVEALNTSKATVGWKVVEVPVTEDQDHTVTTRLVVTNPATAATARECWVIE</sequence>
<evidence type="ECO:0000256" key="1">
    <source>
        <dbReference type="SAM" id="MobiDB-lite"/>
    </source>
</evidence>
<feature type="region of interest" description="Disordered" evidence="1">
    <location>
        <begin position="1"/>
        <end position="40"/>
    </location>
</feature>
<evidence type="ECO:0000256" key="2">
    <source>
        <dbReference type="SAM" id="Phobius"/>
    </source>
</evidence>
<reference evidence="3 4" key="1">
    <citation type="submission" date="2022-04" db="EMBL/GenBank/DDBJ databases">
        <title>Leucobacter sp. isolated from rhizosphere of garlic.</title>
        <authorList>
            <person name="Won M."/>
            <person name="Lee C.-M."/>
            <person name="Woen H.-Y."/>
            <person name="Kwon S.-W."/>
        </authorList>
    </citation>
    <scope>NUCLEOTIDE SEQUENCE [LARGE SCALE GENOMIC DNA]</scope>
    <source>
        <strain evidence="3 4">H21R-40</strain>
    </source>
</reference>
<evidence type="ECO:0000313" key="4">
    <source>
        <dbReference type="Proteomes" id="UP000831786"/>
    </source>
</evidence>
<keyword evidence="2" id="KW-1133">Transmembrane helix</keyword>
<evidence type="ECO:0000313" key="3">
    <source>
        <dbReference type="EMBL" id="UOQ57733.1"/>
    </source>
</evidence>